<sequence>MDNSDKENFKTKYIKNFSISIWSKWLSRYSYKIGKLKTVKWKEDYTYLLFTKYLQLIENFIIFLLVCFDEDWIDVIFYNSRKIEEKIKKLLSLDQDLRLTMESKEILGEIMKLYISSNHVEYKKLISESLKDYFQYKDVLNCYKHGFRLDNIWKNNWTASIWDNKFKIAEYDSWIIYYTKRSGIIFENRLSFNYEYIVLKSDFLISFIENIKLNYLNQGKKINITTAYIMDNSINKKYWSSHISIPIFEIIK</sequence>
<comment type="caution">
    <text evidence="1">The sequence shown here is derived from an EMBL/GenBank/DDBJ whole genome shotgun (WGS) entry which is preliminary data.</text>
</comment>
<proteinExistence type="predicted"/>
<dbReference type="AlphaFoldDB" id="K2H0G6"/>
<accession>K2H0G6</accession>
<evidence type="ECO:0000313" key="1">
    <source>
        <dbReference type="EMBL" id="EKE29280.1"/>
    </source>
</evidence>
<dbReference type="EMBL" id="AMFJ01000193">
    <property type="protein sequence ID" value="EKE29280.1"/>
    <property type="molecule type" value="Genomic_DNA"/>
</dbReference>
<gene>
    <name evidence="1" type="ORF">ACD_2C00193G0001</name>
</gene>
<organism evidence="1">
    <name type="scientific">uncultured bacterium</name>
    <name type="common">gcode 4</name>
    <dbReference type="NCBI Taxonomy" id="1234023"/>
    <lineage>
        <taxon>Bacteria</taxon>
        <taxon>environmental samples</taxon>
    </lineage>
</organism>
<protein>
    <submittedName>
        <fullName evidence="1">Uncharacterized protein</fullName>
    </submittedName>
</protein>
<name>K2H0G6_9BACT</name>
<reference evidence="1" key="1">
    <citation type="journal article" date="2012" name="Science">
        <title>Fermentation, hydrogen, and sulfur metabolism in multiple uncultivated bacterial phyla.</title>
        <authorList>
            <person name="Wrighton K.C."/>
            <person name="Thomas B.C."/>
            <person name="Sharon I."/>
            <person name="Miller C.S."/>
            <person name="Castelle C.J."/>
            <person name="VerBerkmoes N.C."/>
            <person name="Wilkins M.J."/>
            <person name="Hettich R.L."/>
            <person name="Lipton M.S."/>
            <person name="Williams K.H."/>
            <person name="Long P.E."/>
            <person name="Banfield J.F."/>
        </authorList>
    </citation>
    <scope>NUCLEOTIDE SEQUENCE [LARGE SCALE GENOMIC DNA]</scope>
</reference>